<keyword evidence="1" id="KW-0812">Transmembrane</keyword>
<organism evidence="2 3">
    <name type="scientific">Anaerostipes butyraticus</name>
    <dbReference type="NCBI Taxonomy" id="645466"/>
    <lineage>
        <taxon>Bacteria</taxon>
        <taxon>Bacillati</taxon>
        <taxon>Bacillota</taxon>
        <taxon>Clostridia</taxon>
        <taxon>Lachnospirales</taxon>
        <taxon>Lachnospiraceae</taxon>
        <taxon>Anaerostipes</taxon>
    </lineage>
</organism>
<protein>
    <submittedName>
        <fullName evidence="2">Uncharacterized protein</fullName>
    </submittedName>
</protein>
<sequence>MDKEKKRKFHLALYGIAIPVSLFALYTFMFVFDNGIGWKIALIMIGLGWLISAVSGFIENLKK</sequence>
<keyword evidence="1" id="KW-1133">Transmembrane helix</keyword>
<evidence type="ECO:0000313" key="2">
    <source>
        <dbReference type="EMBL" id="GFO83916.1"/>
    </source>
</evidence>
<dbReference type="AlphaFoldDB" id="A0A916VBS7"/>
<evidence type="ECO:0000256" key="1">
    <source>
        <dbReference type="SAM" id="Phobius"/>
    </source>
</evidence>
<comment type="caution">
    <text evidence="2">The sequence shown here is derived from an EMBL/GenBank/DDBJ whole genome shotgun (WGS) entry which is preliminary data.</text>
</comment>
<dbReference type="RefSeq" id="WP_201309666.1">
    <property type="nucleotide sequence ID" value="NZ_BLYI01000006.1"/>
</dbReference>
<keyword evidence="3" id="KW-1185">Reference proteome</keyword>
<dbReference type="EMBL" id="BLYI01000006">
    <property type="protein sequence ID" value="GFO83916.1"/>
    <property type="molecule type" value="Genomic_DNA"/>
</dbReference>
<feature type="transmembrane region" description="Helical" evidence="1">
    <location>
        <begin position="12"/>
        <end position="32"/>
    </location>
</feature>
<name>A0A916VBS7_9FIRM</name>
<evidence type="ECO:0000313" key="3">
    <source>
        <dbReference type="Proteomes" id="UP000613208"/>
    </source>
</evidence>
<gene>
    <name evidence="2" type="ORF">ANBU17_02630</name>
</gene>
<reference evidence="2" key="1">
    <citation type="submission" date="2020-06" db="EMBL/GenBank/DDBJ databases">
        <title>Characterization of fructooligosaccharide metabolism and fructooligosaccharide-degrading enzymes in human commensal butyrate producers.</title>
        <authorList>
            <person name="Tanno H."/>
            <person name="Fujii T."/>
            <person name="Hirano K."/>
            <person name="Maeno S."/>
            <person name="Tonozuka T."/>
            <person name="Sakamoto M."/>
            <person name="Ohkuma M."/>
            <person name="Tochio T."/>
            <person name="Endo A."/>
        </authorList>
    </citation>
    <scope>NUCLEOTIDE SEQUENCE</scope>
    <source>
        <strain evidence="2">JCM 17466</strain>
    </source>
</reference>
<feature type="transmembrane region" description="Helical" evidence="1">
    <location>
        <begin position="38"/>
        <end position="58"/>
    </location>
</feature>
<keyword evidence="1" id="KW-0472">Membrane</keyword>
<accession>A0A916VBS7</accession>
<proteinExistence type="predicted"/>
<dbReference type="Proteomes" id="UP000613208">
    <property type="component" value="Unassembled WGS sequence"/>
</dbReference>